<proteinExistence type="predicted"/>
<gene>
    <name evidence="3" type="ORF">RGB73_18355</name>
</gene>
<feature type="chain" id="PRO_5046173605" description="Lipoprotein" evidence="2">
    <location>
        <begin position="20"/>
        <end position="524"/>
    </location>
</feature>
<dbReference type="EMBL" id="CP134050">
    <property type="protein sequence ID" value="WNC12687.1"/>
    <property type="molecule type" value="Genomic_DNA"/>
</dbReference>
<evidence type="ECO:0000256" key="1">
    <source>
        <dbReference type="SAM" id="MobiDB-lite"/>
    </source>
</evidence>
<accession>A0ABY9T147</accession>
<keyword evidence="2" id="KW-0732">Signal</keyword>
<feature type="compositionally biased region" description="Pro residues" evidence="1">
    <location>
        <begin position="42"/>
        <end position="61"/>
    </location>
</feature>
<evidence type="ECO:0008006" key="5">
    <source>
        <dbReference type="Google" id="ProtNLM"/>
    </source>
</evidence>
<protein>
    <recommendedName>
        <fullName evidence="5">Lipoprotein</fullName>
    </recommendedName>
</protein>
<dbReference type="Proteomes" id="UP001256827">
    <property type="component" value="Chromosome"/>
</dbReference>
<dbReference type="SUPFAM" id="SSF50969">
    <property type="entry name" value="YVTN repeat-like/Quinoprotein amine dehydrogenase"/>
    <property type="match status" value="1"/>
</dbReference>
<evidence type="ECO:0000313" key="4">
    <source>
        <dbReference type="Proteomes" id="UP001256827"/>
    </source>
</evidence>
<sequence length="524" mass="58738">MRLFRLLPWGPLLLAIALAATGCTRTTSPPTPSELPGTKEPSGPPPAGEPVSPAPSPPADPPAAVEWKREEIPFDYEAMKEEVRVQLDEEPQLHSPLRTVVGAGPQAYTFFFREPMDRSSVEAAIRLHTMDLSSPYRVQPALDFHWVHDRQLHVLATLAKMPDADWIGAEYVLNAGGAKTAKGKEINGELAFQAVAMVPSQVWQVSLDGMQNRQLSSFSAPYFVSAALDDDRRFLLMYRYKEFCECDAPHIPLYAVYDTEDKTLVRYPVQLVVNYRGKGEFVADRRGFFYTEPGDRTEVPPSKWAVPVNVKGFVHGASFSRDRRYVLMAVGSAEQKKNLDLVIYDLDTGEERRLQGAVKGTIPISEADGATLPVQFADDGRYATFMMRENNEDMVEVRQRYDWRLGRVVKWSPPVARDAWSGYVQSDDGAYQMYWNAGLYHGETKIKDSVASGVWIPGTHLLAYLQWEKGQQETSSVETLRILDADKREERVILGGLRSGLTHLVAASRDGKWLLLQSEQDLGN</sequence>
<keyword evidence="4" id="KW-1185">Reference proteome</keyword>
<reference evidence="3 4" key="1">
    <citation type="submission" date="2023-09" db="EMBL/GenBank/DDBJ databases">
        <title>Complete Genome and Methylome dissection of Bacillus brevis NEB573 original source of BbsI restriction endonuclease.</title>
        <authorList>
            <person name="Fomenkov A."/>
            <person name="Roberts R.D."/>
        </authorList>
    </citation>
    <scope>NUCLEOTIDE SEQUENCE [LARGE SCALE GENOMIC DNA]</scope>
    <source>
        <strain evidence="3 4">NEB573</strain>
    </source>
</reference>
<dbReference type="RefSeq" id="WP_310764207.1">
    <property type="nucleotide sequence ID" value="NZ_CP134050.1"/>
</dbReference>
<name>A0ABY9T147_BREBE</name>
<organism evidence="3 4">
    <name type="scientific">Brevibacillus brevis</name>
    <name type="common">Bacillus brevis</name>
    <dbReference type="NCBI Taxonomy" id="1393"/>
    <lineage>
        <taxon>Bacteria</taxon>
        <taxon>Bacillati</taxon>
        <taxon>Bacillota</taxon>
        <taxon>Bacilli</taxon>
        <taxon>Bacillales</taxon>
        <taxon>Paenibacillaceae</taxon>
        <taxon>Brevibacillus</taxon>
    </lineage>
</organism>
<feature type="region of interest" description="Disordered" evidence="1">
    <location>
        <begin position="24"/>
        <end position="63"/>
    </location>
</feature>
<dbReference type="InterPro" id="IPR011044">
    <property type="entry name" value="Quino_amine_DH_bsu"/>
</dbReference>
<evidence type="ECO:0000313" key="3">
    <source>
        <dbReference type="EMBL" id="WNC12687.1"/>
    </source>
</evidence>
<dbReference type="PROSITE" id="PS51257">
    <property type="entry name" value="PROKAR_LIPOPROTEIN"/>
    <property type="match status" value="1"/>
</dbReference>
<evidence type="ECO:0000256" key="2">
    <source>
        <dbReference type="SAM" id="SignalP"/>
    </source>
</evidence>
<feature type="signal peptide" evidence="2">
    <location>
        <begin position="1"/>
        <end position="19"/>
    </location>
</feature>